<gene>
    <name evidence="1" type="ORF">Fmac_028435</name>
</gene>
<sequence>MAQSSISVSSTNSLVITKTPVSSPLVPVSLLGSSNGEDQKEKTITKVEKVQAVLKGIKQEIELNIYGCNTNSLRVIKISCKLTYLLYGVLVFLHISDNIRTNFSSVCGNKQATLNEDQMHLMKDLRSHALHRTNISASIDILNSNNGHKSLKAINTRIQEKKKMMNETSYLKNLRIPSSVFCVVNHLSLVYPNTKVL</sequence>
<comment type="caution">
    <text evidence="1">The sequence shown here is derived from an EMBL/GenBank/DDBJ whole genome shotgun (WGS) entry which is preliminary data.</text>
</comment>
<dbReference type="AlphaFoldDB" id="A0ABD1L7I6"/>
<name>A0ABD1L7I6_9FABA</name>
<evidence type="ECO:0000313" key="2">
    <source>
        <dbReference type="Proteomes" id="UP001603857"/>
    </source>
</evidence>
<dbReference type="Proteomes" id="UP001603857">
    <property type="component" value="Unassembled WGS sequence"/>
</dbReference>
<protein>
    <recommendedName>
        <fullName evidence="3">ATP synthase protein MI25</fullName>
    </recommendedName>
</protein>
<organism evidence="1 2">
    <name type="scientific">Flemingia macrophylla</name>
    <dbReference type="NCBI Taxonomy" id="520843"/>
    <lineage>
        <taxon>Eukaryota</taxon>
        <taxon>Viridiplantae</taxon>
        <taxon>Streptophyta</taxon>
        <taxon>Embryophyta</taxon>
        <taxon>Tracheophyta</taxon>
        <taxon>Spermatophyta</taxon>
        <taxon>Magnoliopsida</taxon>
        <taxon>eudicotyledons</taxon>
        <taxon>Gunneridae</taxon>
        <taxon>Pentapetalae</taxon>
        <taxon>rosids</taxon>
        <taxon>fabids</taxon>
        <taxon>Fabales</taxon>
        <taxon>Fabaceae</taxon>
        <taxon>Papilionoideae</taxon>
        <taxon>50 kb inversion clade</taxon>
        <taxon>NPAAA clade</taxon>
        <taxon>indigoferoid/millettioid clade</taxon>
        <taxon>Phaseoleae</taxon>
        <taxon>Flemingia</taxon>
    </lineage>
</organism>
<evidence type="ECO:0000313" key="1">
    <source>
        <dbReference type="EMBL" id="KAL2319466.1"/>
    </source>
</evidence>
<accession>A0ABD1L7I6</accession>
<dbReference type="EMBL" id="JBGMDY010000010">
    <property type="protein sequence ID" value="KAL2319466.1"/>
    <property type="molecule type" value="Genomic_DNA"/>
</dbReference>
<evidence type="ECO:0008006" key="3">
    <source>
        <dbReference type="Google" id="ProtNLM"/>
    </source>
</evidence>
<keyword evidence="2" id="KW-1185">Reference proteome</keyword>
<proteinExistence type="predicted"/>
<reference evidence="1 2" key="1">
    <citation type="submission" date="2024-08" db="EMBL/GenBank/DDBJ databases">
        <title>Insights into the chromosomal genome structure of Flemingia macrophylla.</title>
        <authorList>
            <person name="Ding Y."/>
            <person name="Zhao Y."/>
            <person name="Bi W."/>
            <person name="Wu M."/>
            <person name="Zhao G."/>
            <person name="Gong Y."/>
            <person name="Li W."/>
            <person name="Zhang P."/>
        </authorList>
    </citation>
    <scope>NUCLEOTIDE SEQUENCE [LARGE SCALE GENOMIC DNA]</scope>
    <source>
        <strain evidence="1">DYQJB</strain>
        <tissue evidence="1">Leaf</tissue>
    </source>
</reference>